<feature type="domain" description="PAS" evidence="7">
    <location>
        <begin position="516"/>
        <end position="588"/>
    </location>
</feature>
<dbReference type="CDD" id="cd00082">
    <property type="entry name" value="HisKA"/>
    <property type="match status" value="1"/>
</dbReference>
<dbReference type="Gene3D" id="1.10.287.130">
    <property type="match status" value="1"/>
</dbReference>
<evidence type="ECO:0000259" key="5">
    <source>
        <dbReference type="PROSITE" id="PS50109"/>
    </source>
</evidence>
<dbReference type="Pfam" id="PF00072">
    <property type="entry name" value="Response_reg"/>
    <property type="match status" value="1"/>
</dbReference>
<dbReference type="Gene3D" id="3.40.50.2300">
    <property type="match status" value="3"/>
</dbReference>
<dbReference type="SUPFAM" id="SSF47384">
    <property type="entry name" value="Homodimeric domain of signal transducing histidine kinase"/>
    <property type="match status" value="1"/>
</dbReference>
<dbReference type="PANTHER" id="PTHR45339">
    <property type="entry name" value="HYBRID SIGNAL TRANSDUCTION HISTIDINE KINASE J"/>
    <property type="match status" value="1"/>
</dbReference>
<keyword evidence="9" id="KW-0418">Kinase</keyword>
<evidence type="ECO:0000259" key="6">
    <source>
        <dbReference type="PROSITE" id="PS50110"/>
    </source>
</evidence>
<keyword evidence="3 4" id="KW-0597">Phosphoprotein</keyword>
<keyword evidence="10" id="KW-1185">Reference proteome</keyword>
<comment type="catalytic activity">
    <reaction evidence="1">
        <text>ATP + protein L-histidine = ADP + protein N-phospho-L-histidine.</text>
        <dbReference type="EC" id="2.7.13.3"/>
    </reaction>
</comment>
<feature type="domain" description="Histidine kinase" evidence="5">
    <location>
        <begin position="662"/>
        <end position="883"/>
    </location>
</feature>
<accession>A0A1I3YCM0</accession>
<dbReference type="EMBL" id="FORX01000019">
    <property type="protein sequence ID" value="SFK29562.1"/>
    <property type="molecule type" value="Genomic_DNA"/>
</dbReference>
<dbReference type="PROSITE" id="PS50109">
    <property type="entry name" value="HIS_KIN"/>
    <property type="match status" value="1"/>
</dbReference>
<dbReference type="PROSITE" id="PS50113">
    <property type="entry name" value="PAC"/>
    <property type="match status" value="1"/>
</dbReference>
<evidence type="ECO:0000256" key="2">
    <source>
        <dbReference type="ARBA" id="ARBA00012438"/>
    </source>
</evidence>
<evidence type="ECO:0000259" key="8">
    <source>
        <dbReference type="PROSITE" id="PS50113"/>
    </source>
</evidence>
<dbReference type="SMART" id="SM00448">
    <property type="entry name" value="REC"/>
    <property type="match status" value="1"/>
</dbReference>
<evidence type="ECO:0000313" key="10">
    <source>
        <dbReference type="Proteomes" id="UP000198635"/>
    </source>
</evidence>
<dbReference type="NCBIfam" id="TIGR00229">
    <property type="entry name" value="sensory_box"/>
    <property type="match status" value="2"/>
</dbReference>
<dbReference type="CDD" id="cd17546">
    <property type="entry name" value="REC_hyHK_CKI1_RcsC-like"/>
    <property type="match status" value="1"/>
</dbReference>
<evidence type="ECO:0000313" key="9">
    <source>
        <dbReference type="EMBL" id="SFK29562.1"/>
    </source>
</evidence>
<dbReference type="Gene3D" id="3.30.565.10">
    <property type="entry name" value="Histidine kinase-like ATPase, C-terminal domain"/>
    <property type="match status" value="1"/>
</dbReference>
<dbReference type="InterPro" id="IPR036890">
    <property type="entry name" value="HATPase_C_sf"/>
</dbReference>
<dbReference type="SUPFAM" id="SSF55785">
    <property type="entry name" value="PYP-like sensor domain (PAS domain)"/>
    <property type="match status" value="2"/>
</dbReference>
<dbReference type="InterPro" id="IPR004358">
    <property type="entry name" value="Sig_transdc_His_kin-like_C"/>
</dbReference>
<gene>
    <name evidence="9" type="ORF">SAMN04488082_11976</name>
</gene>
<evidence type="ECO:0000256" key="1">
    <source>
        <dbReference type="ARBA" id="ARBA00000085"/>
    </source>
</evidence>
<dbReference type="SMART" id="SM00387">
    <property type="entry name" value="HATPase_c"/>
    <property type="match status" value="1"/>
</dbReference>
<dbReference type="SUPFAM" id="SSF55874">
    <property type="entry name" value="ATPase domain of HSP90 chaperone/DNA topoisomerase II/histidine kinase"/>
    <property type="match status" value="1"/>
</dbReference>
<dbReference type="SUPFAM" id="SSF52172">
    <property type="entry name" value="CheY-like"/>
    <property type="match status" value="1"/>
</dbReference>
<dbReference type="SMART" id="SM00388">
    <property type="entry name" value="HisKA"/>
    <property type="match status" value="1"/>
</dbReference>
<dbReference type="PRINTS" id="PR00344">
    <property type="entry name" value="BCTRLSENSOR"/>
</dbReference>
<dbReference type="CDD" id="cd00130">
    <property type="entry name" value="PAS"/>
    <property type="match status" value="2"/>
</dbReference>
<dbReference type="SMART" id="SM00086">
    <property type="entry name" value="PAC"/>
    <property type="match status" value="2"/>
</dbReference>
<dbReference type="InterPro" id="IPR005467">
    <property type="entry name" value="His_kinase_dom"/>
</dbReference>
<evidence type="ECO:0000256" key="3">
    <source>
        <dbReference type="ARBA" id="ARBA00022553"/>
    </source>
</evidence>
<dbReference type="Proteomes" id="UP000198635">
    <property type="component" value="Unassembled WGS sequence"/>
</dbReference>
<sequence>MNVSRSNDNAFTRMGRGVSRRFLPLLLFCLFPLFSWAAGERVLFISSYHPGFPTFFQQVEGLRSEVEPAGITLDVEFMDTKRFSGTGYEALFLEQLRFKLAKIPAYDAFIVADDAALRFALDHRQELFAGRPLIFCGVNNQELAHELSGTPDITGVIESISMRETLEALWRLRPGLKTVHALVDGEPGGQGDLRTYLEQREFFAGKNLQVLGLYDMTWNELQGRLSVLGPDEAILLLSAYRDRDQVSRSFEDALEFILKHANVPVLHLWEHGLGQGILGGRIISHREQGRIAGQLTLKILAGTPAHLIPVVEGSEANRYVFDHAVLTRFGIRESLLPRGSEVRGKPVSIFSQYGAEILVAIVVLGVQMILVGALINHISRLRRAQARIKDSEMRYRALFDANSDGILAADVATRRFVFANPAVCRMFGYSEEDFQTLSVDDIHPPECLEEVMDNFRAQASGQKDTAEELPCLRRDRSVFSADIRSFLLDFHGTACAVGLFRDVTERSRILDTLRQTQERLSLAIAGSNDGIWDWDRVSDQVYFSPRWKEIIGYEDHELTNDLEEWRSRIHPEDRERVLSVNNQFFTSGASHFVIEYRLLHKDGAYRWIMGRGTCLRDKDGVPYRMAGSHADITERKAMELELVNVRDAALAASVAKSAFLANMSHEIRTPLNGMMGMLQLLDSSSLSGEQKDYVRMAELSGRRLTALLSDILDISRIEAGKLVLTERAFDLEEMRASIITLFSLPARKKGISLDVELAPDLPSSLVGDDLRLRQILFNLVGNAIKFTGEGFVHTQISLLSCLPDNGCRLLFCVSDSGEGISDELLPTIFEPFVQGEGSYVRCHQGAGLGLAIVGRLMHMMGGALAIDSSDSGSTICFSMNFRIPEDAKKTDVKRVRPEESGRRNLSILLAEDDPVNMFAAQRILAKAGHAVTPASDGGQALELLRGAEFDLILMDVQMPVMDGLEATAAIRADKTIGDKSRIPIVAMTAYAMSGDQERFLAGGMDGYIAKPLDSTTLHETIFRVVSRKNEKQKALGADVLTGSDARATDPTEA</sequence>
<dbReference type="EC" id="2.7.13.3" evidence="2"/>
<dbReference type="OrthoDB" id="5442910at2"/>
<dbReference type="STRING" id="52560.SAMN04488082_11976"/>
<evidence type="ECO:0000256" key="4">
    <source>
        <dbReference type="PROSITE-ProRule" id="PRU00169"/>
    </source>
</evidence>
<feature type="domain" description="PAS" evidence="7">
    <location>
        <begin position="391"/>
        <end position="462"/>
    </location>
</feature>
<dbReference type="InterPro" id="IPR011006">
    <property type="entry name" value="CheY-like_superfamily"/>
</dbReference>
<dbReference type="InterPro" id="IPR003594">
    <property type="entry name" value="HATPase_dom"/>
</dbReference>
<dbReference type="RefSeq" id="WP_092377922.1">
    <property type="nucleotide sequence ID" value="NZ_FORX01000019.1"/>
</dbReference>
<dbReference type="InterPro" id="IPR001789">
    <property type="entry name" value="Sig_transdc_resp-reg_receiver"/>
</dbReference>
<dbReference type="InterPro" id="IPR000700">
    <property type="entry name" value="PAS-assoc_C"/>
</dbReference>
<protein>
    <recommendedName>
        <fullName evidence="2">histidine kinase</fullName>
        <ecNumber evidence="2">2.7.13.3</ecNumber>
    </recommendedName>
</protein>
<feature type="domain" description="PAC" evidence="8">
    <location>
        <begin position="592"/>
        <end position="644"/>
    </location>
</feature>
<dbReference type="AlphaFoldDB" id="A0A1I3YCM0"/>
<feature type="domain" description="Response regulatory" evidence="6">
    <location>
        <begin position="906"/>
        <end position="1025"/>
    </location>
</feature>
<proteinExistence type="predicted"/>
<dbReference type="InterPro" id="IPR036097">
    <property type="entry name" value="HisK_dim/P_sf"/>
</dbReference>
<dbReference type="PROSITE" id="PS50112">
    <property type="entry name" value="PAS"/>
    <property type="match status" value="2"/>
</dbReference>
<dbReference type="InterPro" id="IPR035965">
    <property type="entry name" value="PAS-like_dom_sf"/>
</dbReference>
<dbReference type="PROSITE" id="PS50110">
    <property type="entry name" value="RESPONSE_REGULATORY"/>
    <property type="match status" value="1"/>
</dbReference>
<evidence type="ECO:0000259" key="7">
    <source>
        <dbReference type="PROSITE" id="PS50112"/>
    </source>
</evidence>
<dbReference type="SMART" id="SM00091">
    <property type="entry name" value="PAS"/>
    <property type="match status" value="2"/>
</dbReference>
<dbReference type="Pfam" id="PF13188">
    <property type="entry name" value="PAS_8"/>
    <property type="match status" value="1"/>
</dbReference>
<dbReference type="InterPro" id="IPR000014">
    <property type="entry name" value="PAS"/>
</dbReference>
<dbReference type="Pfam" id="PF00512">
    <property type="entry name" value="HisKA"/>
    <property type="match status" value="1"/>
</dbReference>
<dbReference type="CDD" id="cd16922">
    <property type="entry name" value="HATPase_EvgS-ArcB-TorS-like"/>
    <property type="match status" value="1"/>
</dbReference>
<dbReference type="Gene3D" id="3.30.450.20">
    <property type="entry name" value="PAS domain"/>
    <property type="match status" value="2"/>
</dbReference>
<dbReference type="FunFam" id="3.30.565.10:FF:000010">
    <property type="entry name" value="Sensor histidine kinase RcsC"/>
    <property type="match status" value="1"/>
</dbReference>
<dbReference type="InterPro" id="IPR013655">
    <property type="entry name" value="PAS_fold_3"/>
</dbReference>
<keyword evidence="9" id="KW-0808">Transferase</keyword>
<dbReference type="Pfam" id="PF02518">
    <property type="entry name" value="HATPase_c"/>
    <property type="match status" value="1"/>
</dbReference>
<dbReference type="PANTHER" id="PTHR45339:SF5">
    <property type="entry name" value="HISTIDINE KINASE"/>
    <property type="match status" value="1"/>
</dbReference>
<name>A0A1I3YCM0_9BACT</name>
<organism evidence="9 10">
    <name type="scientific">Desulfomicrobium apsheronum</name>
    <dbReference type="NCBI Taxonomy" id="52560"/>
    <lineage>
        <taxon>Bacteria</taxon>
        <taxon>Pseudomonadati</taxon>
        <taxon>Thermodesulfobacteriota</taxon>
        <taxon>Desulfovibrionia</taxon>
        <taxon>Desulfovibrionales</taxon>
        <taxon>Desulfomicrobiaceae</taxon>
        <taxon>Desulfomicrobium</taxon>
    </lineage>
</organism>
<dbReference type="InterPro" id="IPR003661">
    <property type="entry name" value="HisK_dim/P_dom"/>
</dbReference>
<feature type="modified residue" description="4-aspartylphosphate" evidence="4">
    <location>
        <position position="955"/>
    </location>
</feature>
<dbReference type="GO" id="GO:0000155">
    <property type="term" value="F:phosphorelay sensor kinase activity"/>
    <property type="evidence" value="ECO:0007669"/>
    <property type="project" value="InterPro"/>
</dbReference>
<reference evidence="10" key="1">
    <citation type="submission" date="2016-10" db="EMBL/GenBank/DDBJ databases">
        <authorList>
            <person name="Varghese N."/>
            <person name="Submissions S."/>
        </authorList>
    </citation>
    <scope>NUCLEOTIDE SEQUENCE [LARGE SCALE GENOMIC DNA]</scope>
    <source>
        <strain evidence="10">DSM 5918</strain>
    </source>
</reference>
<dbReference type="Pfam" id="PF08447">
    <property type="entry name" value="PAS_3"/>
    <property type="match status" value="1"/>
</dbReference>
<dbReference type="InterPro" id="IPR001610">
    <property type="entry name" value="PAC"/>
</dbReference>